<name>A0AAX2AGQ4_9BACT</name>
<proteinExistence type="predicted"/>
<evidence type="ECO:0000313" key="1">
    <source>
        <dbReference type="EMBL" id="RXK15914.1"/>
    </source>
</evidence>
<dbReference type="RefSeq" id="WP_114842719.1">
    <property type="nucleotide sequence ID" value="NZ_CP031219.1"/>
</dbReference>
<evidence type="ECO:0000313" key="2">
    <source>
        <dbReference type="Proteomes" id="UP000290092"/>
    </source>
</evidence>
<reference evidence="1 2" key="1">
    <citation type="submission" date="2017-09" db="EMBL/GenBank/DDBJ databases">
        <title>Genomics of the genus Arcobacter.</title>
        <authorList>
            <person name="Perez-Cataluna A."/>
            <person name="Figueras M.J."/>
            <person name="Salas-Masso N."/>
        </authorList>
    </citation>
    <scope>NUCLEOTIDE SEQUENCE [LARGE SCALE GENOMIC DNA]</scope>
    <source>
        <strain evidence="1 2">CECT 7386</strain>
    </source>
</reference>
<accession>A0AAX2AGQ4</accession>
<protein>
    <submittedName>
        <fullName evidence="1">DUF1653 domain-containing protein</fullName>
    </submittedName>
</protein>
<sequence length="64" mass="7813">MKEKNLQLHKEYIHYKNLKTYIPINFCKIQENDTWVEAILYKADDESLYVRSKAEFIKKFSLKN</sequence>
<dbReference type="Proteomes" id="UP000290092">
    <property type="component" value="Unassembled WGS sequence"/>
</dbReference>
<keyword evidence="2" id="KW-1185">Reference proteome</keyword>
<comment type="caution">
    <text evidence="1">The sequence shown here is derived from an EMBL/GenBank/DDBJ whole genome shotgun (WGS) entry which is preliminary data.</text>
</comment>
<gene>
    <name evidence="1" type="ORF">CP985_06000</name>
</gene>
<dbReference type="AlphaFoldDB" id="A0AAX2AGQ4"/>
<dbReference type="EMBL" id="NXID01000017">
    <property type="protein sequence ID" value="RXK15914.1"/>
    <property type="molecule type" value="Genomic_DNA"/>
</dbReference>
<organism evidence="1 2">
    <name type="scientific">Malaciobacter mytili LMG 24559</name>
    <dbReference type="NCBI Taxonomy" id="1032238"/>
    <lineage>
        <taxon>Bacteria</taxon>
        <taxon>Pseudomonadati</taxon>
        <taxon>Campylobacterota</taxon>
        <taxon>Epsilonproteobacteria</taxon>
        <taxon>Campylobacterales</taxon>
        <taxon>Arcobacteraceae</taxon>
        <taxon>Malaciobacter</taxon>
    </lineage>
</organism>
<dbReference type="KEGG" id="amyt:AMYT_2361"/>